<comment type="pathway">
    <text evidence="2">Glycan metabolism; cellulose degradation.</text>
</comment>
<dbReference type="EC" id="3.2.1.21" evidence="4"/>
<dbReference type="FunFam" id="3.40.50.1700:FF:000003">
    <property type="entry name" value="Probable beta-glucosidase"/>
    <property type="match status" value="1"/>
</dbReference>
<dbReference type="InterPro" id="IPR050288">
    <property type="entry name" value="Cellulose_deg_GH3"/>
</dbReference>
<dbReference type="Gene3D" id="3.20.20.300">
    <property type="entry name" value="Glycoside hydrolase, family 3, N-terminal domain"/>
    <property type="match status" value="1"/>
</dbReference>
<evidence type="ECO:0000256" key="11">
    <source>
        <dbReference type="SAM" id="MobiDB-lite"/>
    </source>
</evidence>
<feature type="signal peptide" evidence="12">
    <location>
        <begin position="1"/>
        <end position="24"/>
    </location>
</feature>
<dbReference type="AlphaFoldDB" id="A0A401GYK9"/>
<evidence type="ECO:0000256" key="7">
    <source>
        <dbReference type="ARBA" id="ARBA00023180"/>
    </source>
</evidence>
<dbReference type="InterPro" id="IPR026891">
    <property type="entry name" value="Fn3-like"/>
</dbReference>
<evidence type="ECO:0000256" key="4">
    <source>
        <dbReference type="ARBA" id="ARBA00012744"/>
    </source>
</evidence>
<comment type="similarity">
    <text evidence="3">Belongs to the glycosyl hydrolase 3 family.</text>
</comment>
<evidence type="ECO:0000259" key="13">
    <source>
        <dbReference type="SMART" id="SM01217"/>
    </source>
</evidence>
<dbReference type="STRING" id="139825.A0A401GYK9"/>
<feature type="domain" description="Fibronectin type III-like" evidence="13">
    <location>
        <begin position="872"/>
        <end position="941"/>
    </location>
</feature>
<sequence>MRLRLSPRFAALAAVVSAATGVTAQSSAASSSSAVSSAVSSSAASASASVLSSTSAVSSISSSVSASVSGSVSASSSDASPPASSSAASASASSSAASGSASSSAASVSASVSASASISSSLASAPSTSAGSASASSSSSSSITTAPPSSSSTVAHTVGGSYNSGSGTESGWLTWPISSYTFASFPVVTQTPIPGVYQVSSPSEPPPVDNAGACVVPDFDYAWGAAYEQAEAFVAGLTVEEKVNVSTGVGWENGRCVGNIGPVAGFGGLCLEDSPLGVRDTDFNTAFPAGITVASTWNRTAMRLRGLQMGQEFKGKGVHVALGPMINMGRVQQAGRNWEGFGADPFLTGEAAYETVLGLQQAGVQACAKHYIDYEQEYKRTQESSEVDDQTEHEIYLRPFLRSVMAGVASVMCSYNLINDTYACENDRTLNQLLKGELGFRGYVMSDWGAQMSTLAAVAGLDMSMAGDIYLGSGTSYWGQNLTDYVNNGTIPLSRLDDMATRIIASYYFLDQAYWYPNVSFNAFYPYDETQNLHVDVEADHYKLVREIGAQGAVLLKNTNGALPLNKPRSIVLIGQDAGDAPMGPNGYSDRGGDDGVLAMGWGSGTDNYPYLISPLDAIQERAREDGTTVSWWLLDWNTAGAAQAAVQFDAAIVFANADSGEGYITVDGNTGDRNNMSLWNNADNLISAVAAVNNNTIVVAHSVGACIIEDWVDNPNVTALIWANLPGQEAGNSLVDVLYGAVNPSGRLPYTMAKSPSDYGTSLTGGGDASTIISIPYTEGIFLDYRHFDTYNITPRYEFGYGLSYTRFGFWNAAATRVPGYDWEYSGLEQEWDDGVPTPDVEGASVAIYLHRPVIQIQFEVQNLGDIPGTEIPQVYVHFPPAAGQPPSQLKGFDAVYLWPGEVQTVTISLSRYDLSVWNVAAQGWQRPAGTFAYSVGASSRDFRLNGTLPL</sequence>
<proteinExistence type="inferred from homology"/>
<evidence type="ECO:0000256" key="5">
    <source>
        <dbReference type="ARBA" id="ARBA00022801"/>
    </source>
</evidence>
<evidence type="ECO:0000256" key="10">
    <source>
        <dbReference type="ARBA" id="ARBA00023326"/>
    </source>
</evidence>
<comment type="caution">
    <text evidence="14">The sequence shown here is derived from an EMBL/GenBank/DDBJ whole genome shotgun (WGS) entry which is preliminary data.</text>
</comment>
<reference evidence="14 15" key="1">
    <citation type="journal article" date="2018" name="Sci. Rep.">
        <title>Genome sequence of the cauliflower mushroom Sparassis crispa (Hanabiratake) and its association with beneficial usage.</title>
        <authorList>
            <person name="Kiyama R."/>
            <person name="Furutani Y."/>
            <person name="Kawaguchi K."/>
            <person name="Nakanishi T."/>
        </authorList>
    </citation>
    <scope>NUCLEOTIDE SEQUENCE [LARGE SCALE GENOMIC DNA]</scope>
</reference>
<organism evidence="14 15">
    <name type="scientific">Sparassis crispa</name>
    <dbReference type="NCBI Taxonomy" id="139825"/>
    <lineage>
        <taxon>Eukaryota</taxon>
        <taxon>Fungi</taxon>
        <taxon>Dikarya</taxon>
        <taxon>Basidiomycota</taxon>
        <taxon>Agaricomycotina</taxon>
        <taxon>Agaricomycetes</taxon>
        <taxon>Polyporales</taxon>
        <taxon>Sparassidaceae</taxon>
        <taxon>Sparassis</taxon>
    </lineage>
</organism>
<dbReference type="GeneID" id="38784162"/>
<dbReference type="EMBL" id="BFAD01000010">
    <property type="protein sequence ID" value="GBE87245.1"/>
    <property type="molecule type" value="Genomic_DNA"/>
</dbReference>
<dbReference type="GO" id="GO:0008422">
    <property type="term" value="F:beta-glucosidase activity"/>
    <property type="evidence" value="ECO:0007669"/>
    <property type="project" value="UniProtKB-EC"/>
</dbReference>
<dbReference type="InterPro" id="IPR036962">
    <property type="entry name" value="Glyco_hydro_3_N_sf"/>
</dbReference>
<dbReference type="InterPro" id="IPR013783">
    <property type="entry name" value="Ig-like_fold"/>
</dbReference>
<comment type="catalytic activity">
    <reaction evidence="1">
        <text>Hydrolysis of terminal, non-reducing beta-D-glucosyl residues with release of beta-D-glucose.</text>
        <dbReference type="EC" id="3.2.1.21"/>
    </reaction>
</comment>
<keyword evidence="8" id="KW-0119">Carbohydrate metabolism</keyword>
<dbReference type="PANTHER" id="PTHR42715">
    <property type="entry name" value="BETA-GLUCOSIDASE"/>
    <property type="match status" value="1"/>
</dbReference>
<evidence type="ECO:0000313" key="14">
    <source>
        <dbReference type="EMBL" id="GBE87245.1"/>
    </source>
</evidence>
<dbReference type="InterPro" id="IPR002772">
    <property type="entry name" value="Glyco_hydro_3_C"/>
</dbReference>
<dbReference type="Gene3D" id="2.60.40.10">
    <property type="entry name" value="Immunoglobulins"/>
    <property type="match status" value="1"/>
</dbReference>
<dbReference type="InParanoid" id="A0A401GYK9"/>
<keyword evidence="12" id="KW-0732">Signal</keyword>
<keyword evidence="5" id="KW-0378">Hydrolase</keyword>
<dbReference type="GO" id="GO:0030245">
    <property type="term" value="P:cellulose catabolic process"/>
    <property type="evidence" value="ECO:0007669"/>
    <property type="project" value="UniProtKB-KW"/>
</dbReference>
<evidence type="ECO:0000256" key="3">
    <source>
        <dbReference type="ARBA" id="ARBA00005336"/>
    </source>
</evidence>
<dbReference type="PANTHER" id="PTHR42715:SF2">
    <property type="entry name" value="BETA-GLUCOSIDASE F-RELATED"/>
    <property type="match status" value="1"/>
</dbReference>
<keyword evidence="10" id="KW-0624">Polysaccharide degradation</keyword>
<keyword evidence="15" id="KW-1185">Reference proteome</keyword>
<accession>A0A401GYK9</accession>
<evidence type="ECO:0000256" key="9">
    <source>
        <dbReference type="ARBA" id="ARBA00023295"/>
    </source>
</evidence>
<dbReference type="InterPro" id="IPR001764">
    <property type="entry name" value="Glyco_hydro_3_N"/>
</dbReference>
<evidence type="ECO:0000256" key="8">
    <source>
        <dbReference type="ARBA" id="ARBA00023277"/>
    </source>
</evidence>
<dbReference type="PRINTS" id="PR00133">
    <property type="entry name" value="GLHYDRLASE3"/>
</dbReference>
<dbReference type="SMART" id="SM01217">
    <property type="entry name" value="Fn3_like"/>
    <property type="match status" value="1"/>
</dbReference>
<dbReference type="SUPFAM" id="SSF51445">
    <property type="entry name" value="(Trans)glycosidases"/>
    <property type="match status" value="1"/>
</dbReference>
<keyword evidence="6" id="KW-0136">Cellulose degradation</keyword>
<dbReference type="Pfam" id="PF14310">
    <property type="entry name" value="Fn3-like"/>
    <property type="match status" value="1"/>
</dbReference>
<feature type="chain" id="PRO_5018986443" description="beta-glucosidase" evidence="12">
    <location>
        <begin position="25"/>
        <end position="952"/>
    </location>
</feature>
<dbReference type="InterPro" id="IPR036881">
    <property type="entry name" value="Glyco_hydro_3_C_sf"/>
</dbReference>
<evidence type="ECO:0000256" key="12">
    <source>
        <dbReference type="SAM" id="SignalP"/>
    </source>
</evidence>
<dbReference type="Pfam" id="PF01915">
    <property type="entry name" value="Glyco_hydro_3_C"/>
    <property type="match status" value="1"/>
</dbReference>
<dbReference type="Pfam" id="PF00933">
    <property type="entry name" value="Glyco_hydro_3"/>
    <property type="match status" value="1"/>
</dbReference>
<dbReference type="FunFam" id="3.20.20.300:FF:000002">
    <property type="entry name" value="Probable beta-glucosidase"/>
    <property type="match status" value="1"/>
</dbReference>
<dbReference type="RefSeq" id="XP_027618158.1">
    <property type="nucleotide sequence ID" value="XM_027762357.1"/>
</dbReference>
<evidence type="ECO:0000256" key="2">
    <source>
        <dbReference type="ARBA" id="ARBA00004987"/>
    </source>
</evidence>
<evidence type="ECO:0000256" key="1">
    <source>
        <dbReference type="ARBA" id="ARBA00000448"/>
    </source>
</evidence>
<gene>
    <name evidence="14" type="ORF">SCP_1004920</name>
</gene>
<keyword evidence="9" id="KW-0326">Glycosidase</keyword>
<protein>
    <recommendedName>
        <fullName evidence="4">beta-glucosidase</fullName>
        <ecNumber evidence="4">3.2.1.21</ecNumber>
    </recommendedName>
</protein>
<feature type="region of interest" description="Disordered" evidence="11">
    <location>
        <begin position="132"/>
        <end position="155"/>
    </location>
</feature>
<dbReference type="Proteomes" id="UP000287166">
    <property type="component" value="Unassembled WGS sequence"/>
</dbReference>
<evidence type="ECO:0000313" key="15">
    <source>
        <dbReference type="Proteomes" id="UP000287166"/>
    </source>
</evidence>
<dbReference type="InterPro" id="IPR017853">
    <property type="entry name" value="GH"/>
</dbReference>
<dbReference type="SUPFAM" id="SSF52279">
    <property type="entry name" value="Beta-D-glucan exohydrolase, C-terminal domain"/>
    <property type="match status" value="1"/>
</dbReference>
<dbReference type="OrthoDB" id="416222at2759"/>
<keyword evidence="7" id="KW-0325">Glycoprotein</keyword>
<evidence type="ECO:0000256" key="6">
    <source>
        <dbReference type="ARBA" id="ARBA00023001"/>
    </source>
</evidence>
<dbReference type="Gene3D" id="3.40.50.1700">
    <property type="entry name" value="Glycoside hydrolase family 3 C-terminal domain"/>
    <property type="match status" value="1"/>
</dbReference>
<name>A0A401GYK9_9APHY</name>